<name>A0AAW8CC09_9PAST</name>
<keyword evidence="2" id="KW-1185">Reference proteome</keyword>
<gene>
    <name evidence="1" type="ORF">QJU57_06850</name>
</gene>
<evidence type="ECO:0000313" key="1">
    <source>
        <dbReference type="EMBL" id="MDP8148793.1"/>
    </source>
</evidence>
<sequence>MIIITYPLDFWESLKYDVYGDGEKLDDVCYFYTEKGYIGFFINGVNPYFTTEELNSFDSFNLFSVYEKVECVVDSDFSSFDIKSIKLVFCPSYNELLGFFISNETSNVISIIFQYDSIKINFINKIDFKKELEENLRHFNYNELIFLDI</sequence>
<dbReference type="AlphaFoldDB" id="A0AAW8CC09"/>
<proteinExistence type="predicted"/>
<dbReference type="EMBL" id="JASAXT010000010">
    <property type="protein sequence ID" value="MDP8148793.1"/>
    <property type="molecule type" value="Genomic_DNA"/>
</dbReference>
<organism evidence="1 2">
    <name type="scientific">Phocoenobacter atlanticus subsp. atlanticus</name>
    <dbReference type="NCBI Taxonomy" id="3061285"/>
    <lineage>
        <taxon>Bacteria</taxon>
        <taxon>Pseudomonadati</taxon>
        <taxon>Pseudomonadota</taxon>
        <taxon>Gammaproteobacteria</taxon>
        <taxon>Pasteurellales</taxon>
        <taxon>Pasteurellaceae</taxon>
        <taxon>Phocoenobacter</taxon>
        <taxon>Phocoenobacter atlanticus</taxon>
    </lineage>
</organism>
<protein>
    <recommendedName>
        <fullName evidence="3">Immunity protein 42</fullName>
    </recommendedName>
</protein>
<accession>A0AAW8CC09</accession>
<comment type="caution">
    <text evidence="1">The sequence shown here is derived from an EMBL/GenBank/DDBJ whole genome shotgun (WGS) entry which is preliminary data.</text>
</comment>
<dbReference type="Proteomes" id="UP001226020">
    <property type="component" value="Unassembled WGS sequence"/>
</dbReference>
<evidence type="ECO:0008006" key="3">
    <source>
        <dbReference type="Google" id="ProtNLM"/>
    </source>
</evidence>
<evidence type="ECO:0000313" key="2">
    <source>
        <dbReference type="Proteomes" id="UP001226020"/>
    </source>
</evidence>
<reference evidence="1 2" key="1">
    <citation type="journal article" date="2023" name="Front. Microbiol.">
        <title>Phylogeography and host specificity of Pasteurellaceae pathogenic to sea-farmed fish in the north-east Atlantic.</title>
        <authorList>
            <person name="Gulla S."/>
            <person name="Colquhoun D.J."/>
            <person name="Olsen A.B."/>
            <person name="Spilsberg B."/>
            <person name="Lagesen K."/>
            <person name="Aakesson C.P."/>
            <person name="Strom S."/>
            <person name="Manji F."/>
            <person name="Birkbeck T.H."/>
            <person name="Nilsen H.K."/>
        </authorList>
    </citation>
    <scope>NUCLEOTIDE SEQUENCE [LARGE SCALE GENOMIC DNA]</scope>
    <source>
        <strain evidence="1 2">NVIB3131</strain>
    </source>
</reference>